<dbReference type="PRINTS" id="PR00455">
    <property type="entry name" value="HTHTETR"/>
</dbReference>
<feature type="domain" description="HTH tetR-type" evidence="4">
    <location>
        <begin position="12"/>
        <end position="72"/>
    </location>
</feature>
<dbReference type="Proteomes" id="UP001239085">
    <property type="component" value="Unassembled WGS sequence"/>
</dbReference>
<dbReference type="InterPro" id="IPR001647">
    <property type="entry name" value="HTH_TetR"/>
</dbReference>
<name>A0ABU0PDM1_9MICO</name>
<sequence length="207" mass="22857">MSAAKAPGRPAGRTGEDLLSVAREVFLERGYNGTSMDEVARRARISKASLYREHTSKTALYSAVVRQWATMGGEAMRPALDRLRNAGDIRQGLIDLAVSMRSGILSPPVLEMRRLVIAEAVAQPEVARMYLAESWARNIQNLAETLEELAQQRRTKLEDSNAAASEFTWLVVGAPLNARLLSGEDDLRGVDRAVDLFLSAYRDLERA</sequence>
<dbReference type="Pfam" id="PF14246">
    <property type="entry name" value="TetR_C_7"/>
    <property type="match status" value="1"/>
</dbReference>
<organism evidence="5 6">
    <name type="scientific">Microbacterium murale</name>
    <dbReference type="NCBI Taxonomy" id="1081040"/>
    <lineage>
        <taxon>Bacteria</taxon>
        <taxon>Bacillati</taxon>
        <taxon>Actinomycetota</taxon>
        <taxon>Actinomycetes</taxon>
        <taxon>Micrococcales</taxon>
        <taxon>Microbacteriaceae</taxon>
        <taxon>Microbacterium</taxon>
    </lineage>
</organism>
<dbReference type="SUPFAM" id="SSF46689">
    <property type="entry name" value="Homeodomain-like"/>
    <property type="match status" value="1"/>
</dbReference>
<protein>
    <submittedName>
        <fullName evidence="5">TetR/AcrR family transcriptional repressor of mexJK operon</fullName>
    </submittedName>
</protein>
<feature type="DNA-binding region" description="H-T-H motif" evidence="2">
    <location>
        <begin position="35"/>
        <end position="54"/>
    </location>
</feature>
<dbReference type="Gene3D" id="1.10.357.10">
    <property type="entry name" value="Tetracycline Repressor, domain 2"/>
    <property type="match status" value="1"/>
</dbReference>
<proteinExistence type="predicted"/>
<gene>
    <name evidence="5" type="ORF">QFZ46_003595</name>
</gene>
<evidence type="ECO:0000256" key="3">
    <source>
        <dbReference type="SAM" id="Coils"/>
    </source>
</evidence>
<evidence type="ECO:0000256" key="1">
    <source>
        <dbReference type="ARBA" id="ARBA00023125"/>
    </source>
</evidence>
<dbReference type="InterPro" id="IPR050109">
    <property type="entry name" value="HTH-type_TetR-like_transc_reg"/>
</dbReference>
<dbReference type="InterPro" id="IPR009057">
    <property type="entry name" value="Homeodomain-like_sf"/>
</dbReference>
<comment type="caution">
    <text evidence="5">The sequence shown here is derived from an EMBL/GenBank/DDBJ whole genome shotgun (WGS) entry which is preliminary data.</text>
</comment>
<dbReference type="PROSITE" id="PS50977">
    <property type="entry name" value="HTH_TETR_2"/>
    <property type="match status" value="1"/>
</dbReference>
<dbReference type="InterPro" id="IPR036271">
    <property type="entry name" value="Tet_transcr_reg_TetR-rel_C_sf"/>
</dbReference>
<evidence type="ECO:0000313" key="5">
    <source>
        <dbReference type="EMBL" id="MDQ0645435.1"/>
    </source>
</evidence>
<keyword evidence="1 2" id="KW-0238">DNA-binding</keyword>
<accession>A0ABU0PDM1</accession>
<dbReference type="EMBL" id="JAUSXK010000001">
    <property type="protein sequence ID" value="MDQ0645435.1"/>
    <property type="molecule type" value="Genomic_DNA"/>
</dbReference>
<dbReference type="PANTHER" id="PTHR30055">
    <property type="entry name" value="HTH-TYPE TRANSCRIPTIONAL REGULATOR RUTR"/>
    <property type="match status" value="1"/>
</dbReference>
<keyword evidence="6" id="KW-1185">Reference proteome</keyword>
<evidence type="ECO:0000259" key="4">
    <source>
        <dbReference type="PROSITE" id="PS50977"/>
    </source>
</evidence>
<dbReference type="Pfam" id="PF00440">
    <property type="entry name" value="TetR_N"/>
    <property type="match status" value="1"/>
</dbReference>
<reference evidence="5 6" key="1">
    <citation type="submission" date="2023-07" db="EMBL/GenBank/DDBJ databases">
        <title>Comparative genomics of wheat-associated soil bacteria to identify genetic determinants of phenazine resistance.</title>
        <authorList>
            <person name="Mouncey N."/>
        </authorList>
    </citation>
    <scope>NUCLEOTIDE SEQUENCE [LARGE SCALE GENOMIC DNA]</scope>
    <source>
        <strain evidence="5 6">W2I7</strain>
    </source>
</reference>
<dbReference type="SUPFAM" id="SSF48498">
    <property type="entry name" value="Tetracyclin repressor-like, C-terminal domain"/>
    <property type="match status" value="1"/>
</dbReference>
<evidence type="ECO:0000313" key="6">
    <source>
        <dbReference type="Proteomes" id="UP001239085"/>
    </source>
</evidence>
<dbReference type="RefSeq" id="WP_307363710.1">
    <property type="nucleotide sequence ID" value="NZ_JAUSXK010000001.1"/>
</dbReference>
<dbReference type="PANTHER" id="PTHR30055:SF146">
    <property type="entry name" value="HTH-TYPE TRANSCRIPTIONAL DUAL REGULATOR CECR"/>
    <property type="match status" value="1"/>
</dbReference>
<keyword evidence="3" id="KW-0175">Coiled coil</keyword>
<feature type="coiled-coil region" evidence="3">
    <location>
        <begin position="132"/>
        <end position="159"/>
    </location>
</feature>
<dbReference type="InterPro" id="IPR039536">
    <property type="entry name" value="TetR_C_Proteobacteria"/>
</dbReference>
<evidence type="ECO:0000256" key="2">
    <source>
        <dbReference type="PROSITE-ProRule" id="PRU00335"/>
    </source>
</evidence>